<reference evidence="2 3" key="1">
    <citation type="submission" date="2022-06" db="EMBL/GenBank/DDBJ databases">
        <title>Paraconexibacter antarcticus.</title>
        <authorList>
            <person name="Kim C.S."/>
        </authorList>
    </citation>
    <scope>NUCLEOTIDE SEQUENCE [LARGE SCALE GENOMIC DNA]</scope>
    <source>
        <strain evidence="2 3">02-257</strain>
    </source>
</reference>
<gene>
    <name evidence="2" type="ORF">NBH00_08005</name>
</gene>
<evidence type="ECO:0000256" key="1">
    <source>
        <dbReference type="SAM" id="MobiDB-lite"/>
    </source>
</evidence>
<evidence type="ECO:0000313" key="2">
    <source>
        <dbReference type="EMBL" id="UTI66135.1"/>
    </source>
</evidence>
<proteinExistence type="predicted"/>
<organism evidence="2 3">
    <name type="scientific">Paraconexibacter antarcticus</name>
    <dbReference type="NCBI Taxonomy" id="2949664"/>
    <lineage>
        <taxon>Bacteria</taxon>
        <taxon>Bacillati</taxon>
        <taxon>Actinomycetota</taxon>
        <taxon>Thermoleophilia</taxon>
        <taxon>Solirubrobacterales</taxon>
        <taxon>Paraconexibacteraceae</taxon>
        <taxon>Paraconexibacter</taxon>
    </lineage>
</organism>
<dbReference type="EMBL" id="CP098502">
    <property type="protein sequence ID" value="UTI66135.1"/>
    <property type="molecule type" value="Genomic_DNA"/>
</dbReference>
<name>A0ABY5DZW4_9ACTN</name>
<dbReference type="RefSeq" id="WP_254572812.1">
    <property type="nucleotide sequence ID" value="NZ_CP098502.1"/>
</dbReference>
<dbReference type="Proteomes" id="UP001056035">
    <property type="component" value="Chromosome"/>
</dbReference>
<feature type="region of interest" description="Disordered" evidence="1">
    <location>
        <begin position="151"/>
        <end position="174"/>
    </location>
</feature>
<evidence type="ECO:0000313" key="3">
    <source>
        <dbReference type="Proteomes" id="UP001056035"/>
    </source>
</evidence>
<protein>
    <submittedName>
        <fullName evidence="2">Conjugal transfer protein</fullName>
    </submittedName>
</protein>
<accession>A0ABY5DZW4</accession>
<sequence>MDALPQIPLRVVRASGRAPRVALLAACAVLTVGGALRLVSPPAARTIRTVAVGPRGYVAQEGLAQRFAMAYLTLQPGREDVRNRRLAALGFADPQVAEDRAGRVIRRVVSTVVLAAVPEGGGVVRVTVGIDDGQDWTYLAVPVRSASGRLSVPTSPAVVGPPPVESDPLAPSEDEVQDSGLKQVATRVVGHYLAGDRSDLEADLVAGASPALPAAGWRLATVDAVTWVVPSRRVAAVVETTGPAGLRLTFRYELAVVRRGGRWLVSAVFTTPNPKEQTR</sequence>
<keyword evidence="3" id="KW-1185">Reference proteome</keyword>